<reference evidence="2" key="1">
    <citation type="submission" date="2020-05" db="EMBL/GenBank/DDBJ databases">
        <authorList>
            <person name="Chiriac C."/>
            <person name="Salcher M."/>
            <person name="Ghai R."/>
            <person name="Kavagutti S V."/>
        </authorList>
    </citation>
    <scope>NUCLEOTIDE SEQUENCE</scope>
</reference>
<feature type="domain" description="HNH nuclease" evidence="1">
    <location>
        <begin position="57"/>
        <end position="102"/>
    </location>
</feature>
<dbReference type="Gene3D" id="3.90.75.20">
    <property type="match status" value="1"/>
</dbReference>
<proteinExistence type="predicted"/>
<accession>A0A6J5SKN7</accession>
<dbReference type="EMBL" id="LR797423">
    <property type="protein sequence ID" value="CAB4215339.1"/>
    <property type="molecule type" value="Genomic_DNA"/>
</dbReference>
<evidence type="ECO:0000313" key="2">
    <source>
        <dbReference type="EMBL" id="CAB4215339.1"/>
    </source>
</evidence>
<dbReference type="Pfam" id="PF13392">
    <property type="entry name" value="HNH_3"/>
    <property type="match status" value="1"/>
</dbReference>
<organism evidence="2">
    <name type="scientific">uncultured Caudovirales phage</name>
    <dbReference type="NCBI Taxonomy" id="2100421"/>
    <lineage>
        <taxon>Viruses</taxon>
        <taxon>Duplodnaviria</taxon>
        <taxon>Heunggongvirae</taxon>
        <taxon>Uroviricota</taxon>
        <taxon>Caudoviricetes</taxon>
        <taxon>Peduoviridae</taxon>
        <taxon>Maltschvirus</taxon>
        <taxon>Maltschvirus maltsch</taxon>
    </lineage>
</organism>
<dbReference type="SUPFAM" id="SSF54060">
    <property type="entry name" value="His-Me finger endonucleases"/>
    <property type="match status" value="1"/>
</dbReference>
<dbReference type="InterPro" id="IPR003615">
    <property type="entry name" value="HNH_nuc"/>
</dbReference>
<sequence>MTEKQFAPHPTHTKYYATTDGEVISFKGKTPKFIIQCPHGRGYTQFMVSMGKETKSYLTHRFVYECFYGLIDDETLQVHHIDHDKVNNSLSNLALVTDWENKMHAKSAGRKTGGAMHKKNKKK</sequence>
<protein>
    <submittedName>
        <fullName evidence="2">HNH nuclease</fullName>
    </submittedName>
</protein>
<gene>
    <name evidence="2" type="ORF">UFOVP1475_8</name>
</gene>
<name>A0A6J5SKN7_9CAUD</name>
<dbReference type="InterPro" id="IPR044925">
    <property type="entry name" value="His-Me_finger_sf"/>
</dbReference>
<evidence type="ECO:0000259" key="1">
    <source>
        <dbReference type="Pfam" id="PF13392"/>
    </source>
</evidence>